<sequence length="61" mass="6586">MTGNLGGWHAVIILVVVLLLFGAPKLPLLARSVAQSLRIFKTEMSSSDSRDSETNSRKGSE</sequence>
<keyword evidence="2" id="KW-0813">Transport</keyword>
<dbReference type="PANTHER" id="PTHR42982">
    <property type="entry name" value="SEC-INDEPENDENT PROTEIN TRANSLOCASE PROTEIN TATA"/>
    <property type="match status" value="1"/>
</dbReference>
<reference evidence="11" key="1">
    <citation type="submission" date="2020-05" db="EMBL/GenBank/DDBJ databases">
        <authorList>
            <person name="Chiriac C."/>
            <person name="Salcher M."/>
            <person name="Ghai R."/>
            <person name="Kavagutti S V."/>
        </authorList>
    </citation>
    <scope>NUCLEOTIDE SEQUENCE</scope>
</reference>
<keyword evidence="3" id="KW-1003">Cell membrane</keyword>
<keyword evidence="7" id="KW-0811">Translocation</keyword>
<dbReference type="AlphaFoldDB" id="A0A6J6F4P4"/>
<accession>A0A6J6F4P4</accession>
<keyword evidence="8 9" id="KW-0472">Membrane</keyword>
<proteinExistence type="inferred from homology"/>
<evidence type="ECO:0000256" key="2">
    <source>
        <dbReference type="ARBA" id="ARBA00022448"/>
    </source>
</evidence>
<keyword evidence="4 9" id="KW-0812">Transmembrane</keyword>
<dbReference type="PANTHER" id="PTHR42982:SF8">
    <property type="entry name" value="SEC-INDEPENDENT PROTEIN TRANSLOCASE PROTEIN TATA"/>
    <property type="match status" value="1"/>
</dbReference>
<dbReference type="NCBIfam" id="TIGR01411">
    <property type="entry name" value="tatAE"/>
    <property type="match status" value="1"/>
</dbReference>
<evidence type="ECO:0000256" key="4">
    <source>
        <dbReference type="ARBA" id="ARBA00022692"/>
    </source>
</evidence>
<gene>
    <name evidence="10" type="ORF">UFOPK1684_00401</name>
    <name evidence="11" type="ORF">UFOPK1684_01509</name>
</gene>
<organism evidence="11">
    <name type="scientific">freshwater metagenome</name>
    <dbReference type="NCBI Taxonomy" id="449393"/>
    <lineage>
        <taxon>unclassified sequences</taxon>
        <taxon>metagenomes</taxon>
        <taxon>ecological metagenomes</taxon>
    </lineage>
</organism>
<evidence type="ECO:0000256" key="7">
    <source>
        <dbReference type="ARBA" id="ARBA00023010"/>
    </source>
</evidence>
<dbReference type="EMBL" id="CAEZTM010000119">
    <property type="protein sequence ID" value="CAB4582539.1"/>
    <property type="molecule type" value="Genomic_DNA"/>
</dbReference>
<evidence type="ECO:0000313" key="10">
    <source>
        <dbReference type="EMBL" id="CAB4565611.1"/>
    </source>
</evidence>
<evidence type="ECO:0000256" key="3">
    <source>
        <dbReference type="ARBA" id="ARBA00022475"/>
    </source>
</evidence>
<dbReference type="Pfam" id="PF02416">
    <property type="entry name" value="TatA_B_E"/>
    <property type="match status" value="1"/>
</dbReference>
<evidence type="ECO:0000256" key="5">
    <source>
        <dbReference type="ARBA" id="ARBA00022927"/>
    </source>
</evidence>
<keyword evidence="5" id="KW-0653">Protein transport</keyword>
<evidence type="ECO:0000256" key="1">
    <source>
        <dbReference type="ARBA" id="ARBA00004162"/>
    </source>
</evidence>
<dbReference type="GO" id="GO:0043953">
    <property type="term" value="P:protein transport by the Tat complex"/>
    <property type="evidence" value="ECO:0007669"/>
    <property type="project" value="InterPro"/>
</dbReference>
<evidence type="ECO:0000256" key="6">
    <source>
        <dbReference type="ARBA" id="ARBA00022989"/>
    </source>
</evidence>
<evidence type="ECO:0000256" key="8">
    <source>
        <dbReference type="ARBA" id="ARBA00023136"/>
    </source>
</evidence>
<protein>
    <submittedName>
        <fullName evidence="11">Unannotated protein</fullName>
    </submittedName>
</protein>
<comment type="subcellular location">
    <subcellularLocation>
        <location evidence="1">Cell membrane</location>
        <topology evidence="1">Single-pass membrane protein</topology>
    </subcellularLocation>
</comment>
<evidence type="ECO:0000313" key="11">
    <source>
        <dbReference type="EMBL" id="CAB4582539.1"/>
    </source>
</evidence>
<keyword evidence="6 9" id="KW-1133">Transmembrane helix</keyword>
<dbReference type="EMBL" id="CAEZTM010000012">
    <property type="protein sequence ID" value="CAB4565611.1"/>
    <property type="molecule type" value="Genomic_DNA"/>
</dbReference>
<dbReference type="InterPro" id="IPR006312">
    <property type="entry name" value="TatA/E"/>
</dbReference>
<name>A0A6J6F4P4_9ZZZZ</name>
<dbReference type="GO" id="GO:0005886">
    <property type="term" value="C:plasma membrane"/>
    <property type="evidence" value="ECO:0007669"/>
    <property type="project" value="UniProtKB-SubCell"/>
</dbReference>
<evidence type="ECO:0000256" key="9">
    <source>
        <dbReference type="SAM" id="Phobius"/>
    </source>
</evidence>
<dbReference type="InterPro" id="IPR003369">
    <property type="entry name" value="TatA/B/E"/>
</dbReference>
<dbReference type="HAMAP" id="MF_00236">
    <property type="entry name" value="TatA_E"/>
    <property type="match status" value="1"/>
</dbReference>
<dbReference type="Gene3D" id="1.20.5.3310">
    <property type="match status" value="1"/>
</dbReference>
<feature type="transmembrane region" description="Helical" evidence="9">
    <location>
        <begin position="6"/>
        <end position="23"/>
    </location>
</feature>